<dbReference type="Proteomes" id="UP000675881">
    <property type="component" value="Chromosome 5"/>
</dbReference>
<accession>A0A7R8CZZ8</accession>
<feature type="compositionally biased region" description="Acidic residues" evidence="15">
    <location>
        <begin position="1"/>
        <end position="11"/>
    </location>
</feature>
<evidence type="ECO:0000313" key="18">
    <source>
        <dbReference type="Proteomes" id="UP000675881"/>
    </source>
</evidence>
<keyword evidence="7" id="KW-0862">Zinc</keyword>
<evidence type="ECO:0000259" key="16">
    <source>
        <dbReference type="PROSITE" id="PS50157"/>
    </source>
</evidence>
<feature type="region of interest" description="Disordered" evidence="15">
    <location>
        <begin position="46"/>
        <end position="67"/>
    </location>
</feature>
<evidence type="ECO:0000256" key="3">
    <source>
        <dbReference type="ARBA" id="ARBA00022491"/>
    </source>
</evidence>
<feature type="compositionally biased region" description="Low complexity" evidence="15">
    <location>
        <begin position="51"/>
        <end position="65"/>
    </location>
</feature>
<dbReference type="GO" id="GO:2000177">
    <property type="term" value="P:regulation of neural precursor cell proliferation"/>
    <property type="evidence" value="ECO:0007669"/>
    <property type="project" value="UniProtKB-ARBA"/>
</dbReference>
<evidence type="ECO:0000256" key="2">
    <source>
        <dbReference type="ARBA" id="ARBA00022473"/>
    </source>
</evidence>
<evidence type="ECO:0000256" key="13">
    <source>
        <dbReference type="ARBA" id="ARBA00041200"/>
    </source>
</evidence>
<organism evidence="17 18">
    <name type="scientific">Lepeophtheirus salmonis</name>
    <name type="common">Salmon louse</name>
    <name type="synonym">Caligus salmonis</name>
    <dbReference type="NCBI Taxonomy" id="72036"/>
    <lineage>
        <taxon>Eukaryota</taxon>
        <taxon>Metazoa</taxon>
        <taxon>Ecdysozoa</taxon>
        <taxon>Arthropoda</taxon>
        <taxon>Crustacea</taxon>
        <taxon>Multicrustacea</taxon>
        <taxon>Hexanauplia</taxon>
        <taxon>Copepoda</taxon>
        <taxon>Siphonostomatoida</taxon>
        <taxon>Caligidae</taxon>
        <taxon>Lepeophtheirus</taxon>
    </lineage>
</organism>
<protein>
    <recommendedName>
        <fullName evidence="13">Zinc finger protein SNAI2</fullName>
    </recommendedName>
    <alternativeName>
        <fullName evidence="14">Protein snail homolog 2</fullName>
    </alternativeName>
</protein>
<dbReference type="GO" id="GO:0000981">
    <property type="term" value="F:DNA-binding transcription factor activity, RNA polymerase II-specific"/>
    <property type="evidence" value="ECO:0007669"/>
    <property type="project" value="TreeGrafter"/>
</dbReference>
<evidence type="ECO:0000313" key="17">
    <source>
        <dbReference type="EMBL" id="CAF2954894.1"/>
    </source>
</evidence>
<dbReference type="InterPro" id="IPR013087">
    <property type="entry name" value="Znf_C2H2_type"/>
</dbReference>
<keyword evidence="3" id="KW-0678">Repressor</keyword>
<evidence type="ECO:0000256" key="5">
    <source>
        <dbReference type="ARBA" id="ARBA00022737"/>
    </source>
</evidence>
<proteinExistence type="inferred from homology"/>
<keyword evidence="6" id="KW-0863">Zinc-finger</keyword>
<keyword evidence="2" id="KW-0217">Developmental protein</keyword>
<gene>
    <name evidence="17" type="ORF">LSAA_10021</name>
</gene>
<dbReference type="FunFam" id="3.30.160.60:FF:000260">
    <property type="entry name" value="Spalt-like transcription factor 1"/>
    <property type="match status" value="1"/>
</dbReference>
<dbReference type="OrthoDB" id="5428132at2759"/>
<reference evidence="17" key="1">
    <citation type="submission" date="2021-02" db="EMBL/GenBank/DDBJ databases">
        <authorList>
            <person name="Bekaert M."/>
        </authorList>
    </citation>
    <scope>NUCLEOTIDE SEQUENCE</scope>
    <source>
        <strain evidence="17">IoA-00</strain>
    </source>
</reference>
<evidence type="ECO:0000256" key="8">
    <source>
        <dbReference type="ARBA" id="ARBA00023015"/>
    </source>
</evidence>
<keyword evidence="11" id="KW-0539">Nucleus</keyword>
<dbReference type="PANTHER" id="PTHR24388:SF42">
    <property type="entry name" value="ZINC FINGER PROTEIN SNAI2"/>
    <property type="match status" value="1"/>
</dbReference>
<dbReference type="Gene3D" id="3.30.160.60">
    <property type="entry name" value="Classic Zinc Finger"/>
    <property type="match status" value="5"/>
</dbReference>
<feature type="domain" description="C2H2-type" evidence="16">
    <location>
        <begin position="359"/>
        <end position="377"/>
    </location>
</feature>
<evidence type="ECO:0000256" key="15">
    <source>
        <dbReference type="SAM" id="MobiDB-lite"/>
    </source>
</evidence>
<feature type="domain" description="C2H2-type" evidence="16">
    <location>
        <begin position="331"/>
        <end position="358"/>
    </location>
</feature>
<sequence>MENQDDNDSGIDSEGTSQVSPPLDRAHYHSYQQATQCQPLSLVLREQNHQTSASSSNINSNSSTTPVIRHWKKSLKDLARSEETQNVPQNLSLKRKFEDENSGVDSVAQALLSLGVPRTSPPPTPMAVASSSFRNYPSPLHNSSFHGNLCAQPQDLSRKSFPIQLPLTPVPMSLREMKSSRNTSPPHYVLPLGELHVNHSRQQTNNSPVLVMLPQEPIQLPSSTSISPDNRPPLPSAALPGTKPFRCTDCKKTFSTQSGFAKHTQLHCSNNQTPKTFSCRYCSKGYTSLSALKMHIRTHTLPNQCNICGKSFSRPWLLQGHVRTHTGEKPYACTYCERCFADKSNLRAHLQTHLQTKKYPCPGCKKTFSRMSLLNKHSDGGCSGIQSRRAEAVESLIGLSTSGIRT</sequence>
<dbReference type="AlphaFoldDB" id="A0A7R8CZZ8"/>
<dbReference type="SUPFAM" id="SSF57667">
    <property type="entry name" value="beta-beta-alpha zinc fingers"/>
    <property type="match status" value="4"/>
</dbReference>
<evidence type="ECO:0000256" key="12">
    <source>
        <dbReference type="ARBA" id="ARBA00037948"/>
    </source>
</evidence>
<evidence type="ECO:0000256" key="1">
    <source>
        <dbReference type="ARBA" id="ARBA00004123"/>
    </source>
</evidence>
<dbReference type="FunFam" id="3.30.160.60:FF:000207">
    <property type="entry name" value="zinc finger protein SNAI2"/>
    <property type="match status" value="1"/>
</dbReference>
<evidence type="ECO:0000256" key="9">
    <source>
        <dbReference type="ARBA" id="ARBA00023125"/>
    </source>
</evidence>
<evidence type="ECO:0000256" key="4">
    <source>
        <dbReference type="ARBA" id="ARBA00022723"/>
    </source>
</evidence>
<feature type="region of interest" description="Disordered" evidence="15">
    <location>
        <begin position="1"/>
        <end position="32"/>
    </location>
</feature>
<evidence type="ECO:0000256" key="10">
    <source>
        <dbReference type="ARBA" id="ARBA00023163"/>
    </source>
</evidence>
<dbReference type="GO" id="GO:0060562">
    <property type="term" value="P:epithelial tube morphogenesis"/>
    <property type="evidence" value="ECO:0007669"/>
    <property type="project" value="UniProtKB-ARBA"/>
</dbReference>
<keyword evidence="10" id="KW-0804">Transcription</keyword>
<dbReference type="FunFam" id="3.30.160.60:FF:000043">
    <property type="entry name" value="Scratch family zinc finger 2"/>
    <property type="match status" value="1"/>
</dbReference>
<keyword evidence="4" id="KW-0479">Metal-binding</keyword>
<dbReference type="InterPro" id="IPR050527">
    <property type="entry name" value="Snail/Krueppel_Znf"/>
</dbReference>
<dbReference type="GO" id="GO:0055059">
    <property type="term" value="P:asymmetric neuroblast division"/>
    <property type="evidence" value="ECO:0007669"/>
    <property type="project" value="UniProtKB-ARBA"/>
</dbReference>
<dbReference type="GO" id="GO:0000978">
    <property type="term" value="F:RNA polymerase II cis-regulatory region sequence-specific DNA binding"/>
    <property type="evidence" value="ECO:0007669"/>
    <property type="project" value="TreeGrafter"/>
</dbReference>
<keyword evidence="9" id="KW-0238">DNA-binding</keyword>
<dbReference type="PROSITE" id="PS00028">
    <property type="entry name" value="ZINC_FINGER_C2H2_1"/>
    <property type="match status" value="4"/>
</dbReference>
<name>A0A7R8CZZ8_LEPSM</name>
<feature type="domain" description="C2H2-type" evidence="16">
    <location>
        <begin position="245"/>
        <end position="272"/>
    </location>
</feature>
<evidence type="ECO:0000256" key="14">
    <source>
        <dbReference type="ARBA" id="ARBA00041994"/>
    </source>
</evidence>
<keyword evidence="8" id="KW-0805">Transcription regulation</keyword>
<dbReference type="Pfam" id="PF00096">
    <property type="entry name" value="zf-C2H2"/>
    <property type="match status" value="5"/>
</dbReference>
<feature type="domain" description="C2H2-type" evidence="16">
    <location>
        <begin position="303"/>
        <end position="330"/>
    </location>
</feature>
<dbReference type="GO" id="GO:0005634">
    <property type="term" value="C:nucleus"/>
    <property type="evidence" value="ECO:0007669"/>
    <property type="project" value="UniProtKB-SubCell"/>
</dbReference>
<keyword evidence="18" id="KW-1185">Reference proteome</keyword>
<dbReference type="PANTHER" id="PTHR24388">
    <property type="entry name" value="ZINC FINGER PROTEIN"/>
    <property type="match status" value="1"/>
</dbReference>
<keyword evidence="5" id="KW-0677">Repeat</keyword>
<dbReference type="EMBL" id="HG994584">
    <property type="protein sequence ID" value="CAF2954894.1"/>
    <property type="molecule type" value="Genomic_DNA"/>
</dbReference>
<comment type="subcellular location">
    <subcellularLocation>
        <location evidence="1">Nucleus</location>
    </subcellularLocation>
</comment>
<dbReference type="InterPro" id="IPR036236">
    <property type="entry name" value="Znf_C2H2_sf"/>
</dbReference>
<evidence type="ECO:0000256" key="6">
    <source>
        <dbReference type="ARBA" id="ARBA00022771"/>
    </source>
</evidence>
<dbReference type="PROSITE" id="PS50157">
    <property type="entry name" value="ZINC_FINGER_C2H2_2"/>
    <property type="match status" value="5"/>
</dbReference>
<comment type="similarity">
    <text evidence="12">Belongs to the snail C2H2-type zinc-finger protein family.</text>
</comment>
<feature type="domain" description="C2H2-type" evidence="16">
    <location>
        <begin position="277"/>
        <end position="304"/>
    </location>
</feature>
<evidence type="ECO:0000256" key="11">
    <source>
        <dbReference type="ARBA" id="ARBA00023242"/>
    </source>
</evidence>
<evidence type="ECO:0000256" key="7">
    <source>
        <dbReference type="ARBA" id="ARBA00022833"/>
    </source>
</evidence>
<dbReference type="SMART" id="SM00355">
    <property type="entry name" value="ZnF_C2H2"/>
    <property type="match status" value="5"/>
</dbReference>
<dbReference type="GO" id="GO:0008270">
    <property type="term" value="F:zinc ion binding"/>
    <property type="evidence" value="ECO:0007669"/>
    <property type="project" value="UniProtKB-KW"/>
</dbReference>